<dbReference type="OrthoDB" id="5396681at2759"/>
<dbReference type="Pfam" id="PF26616">
    <property type="entry name" value="CorA-like"/>
    <property type="match status" value="1"/>
</dbReference>
<evidence type="ECO:0000313" key="4">
    <source>
        <dbReference type="Proteomes" id="UP000799438"/>
    </source>
</evidence>
<dbReference type="RefSeq" id="XP_033391204.1">
    <property type="nucleotide sequence ID" value="XM_033537715.1"/>
</dbReference>
<accession>A0A6A6AV67</accession>
<keyword evidence="4" id="KW-1185">Reference proteome</keyword>
<name>A0A6A6AV67_9PEZI</name>
<dbReference type="Proteomes" id="UP000799438">
    <property type="component" value="Unassembled WGS sequence"/>
</dbReference>
<gene>
    <name evidence="3" type="ORF">K452DRAFT_239282</name>
</gene>
<feature type="transmembrane region" description="Helical" evidence="1">
    <location>
        <begin position="335"/>
        <end position="357"/>
    </location>
</feature>
<dbReference type="Gene3D" id="1.20.58.340">
    <property type="entry name" value="Magnesium transport protein CorA, transmembrane region"/>
    <property type="match status" value="1"/>
</dbReference>
<organism evidence="3 4">
    <name type="scientific">Aplosporella prunicola CBS 121167</name>
    <dbReference type="NCBI Taxonomy" id="1176127"/>
    <lineage>
        <taxon>Eukaryota</taxon>
        <taxon>Fungi</taxon>
        <taxon>Dikarya</taxon>
        <taxon>Ascomycota</taxon>
        <taxon>Pezizomycotina</taxon>
        <taxon>Dothideomycetes</taxon>
        <taxon>Dothideomycetes incertae sedis</taxon>
        <taxon>Botryosphaeriales</taxon>
        <taxon>Aplosporellaceae</taxon>
        <taxon>Aplosporella</taxon>
    </lineage>
</organism>
<dbReference type="GeneID" id="54295211"/>
<keyword evidence="1" id="KW-1133">Transmembrane helix</keyword>
<protein>
    <recommendedName>
        <fullName evidence="2">CorA-like transporter domain-containing protein</fullName>
    </recommendedName>
</protein>
<keyword evidence="1" id="KW-0812">Transmembrane</keyword>
<dbReference type="EMBL" id="ML995578">
    <property type="protein sequence ID" value="KAF2135486.1"/>
    <property type="molecule type" value="Genomic_DNA"/>
</dbReference>
<dbReference type="InterPro" id="IPR058257">
    <property type="entry name" value="CorA-like_dom"/>
</dbReference>
<evidence type="ECO:0000256" key="1">
    <source>
        <dbReference type="SAM" id="Phobius"/>
    </source>
</evidence>
<feature type="domain" description="CorA-like transporter" evidence="2">
    <location>
        <begin position="7"/>
        <end position="185"/>
    </location>
</feature>
<keyword evidence="1" id="KW-0472">Membrane</keyword>
<feature type="transmembrane region" description="Helical" evidence="1">
    <location>
        <begin position="377"/>
        <end position="398"/>
    </location>
</feature>
<reference evidence="3" key="1">
    <citation type="journal article" date="2020" name="Stud. Mycol.">
        <title>101 Dothideomycetes genomes: a test case for predicting lifestyles and emergence of pathogens.</title>
        <authorList>
            <person name="Haridas S."/>
            <person name="Albert R."/>
            <person name="Binder M."/>
            <person name="Bloem J."/>
            <person name="Labutti K."/>
            <person name="Salamov A."/>
            <person name="Andreopoulos B."/>
            <person name="Baker S."/>
            <person name="Barry K."/>
            <person name="Bills G."/>
            <person name="Bluhm B."/>
            <person name="Cannon C."/>
            <person name="Castanera R."/>
            <person name="Culley D."/>
            <person name="Daum C."/>
            <person name="Ezra D."/>
            <person name="Gonzalez J."/>
            <person name="Henrissat B."/>
            <person name="Kuo A."/>
            <person name="Liang C."/>
            <person name="Lipzen A."/>
            <person name="Lutzoni F."/>
            <person name="Magnuson J."/>
            <person name="Mondo S."/>
            <person name="Nolan M."/>
            <person name="Ohm R."/>
            <person name="Pangilinan J."/>
            <person name="Park H.-J."/>
            <person name="Ramirez L."/>
            <person name="Alfaro M."/>
            <person name="Sun H."/>
            <person name="Tritt A."/>
            <person name="Yoshinaga Y."/>
            <person name="Zwiers L.-H."/>
            <person name="Turgeon B."/>
            <person name="Goodwin S."/>
            <person name="Spatafora J."/>
            <person name="Crous P."/>
            <person name="Grigoriev I."/>
        </authorList>
    </citation>
    <scope>NUCLEOTIDE SEQUENCE</scope>
    <source>
        <strain evidence="3">CBS 121167</strain>
    </source>
</reference>
<evidence type="ECO:0000313" key="3">
    <source>
        <dbReference type="EMBL" id="KAF2135486.1"/>
    </source>
</evidence>
<feature type="non-terminal residue" evidence="3">
    <location>
        <position position="1"/>
    </location>
</feature>
<sequence>LQVFIVRQERSWTTLNVSKRLFKDLMEALAIFSAFWECMFTFGTKDEEHECVFPGFSLRSSSSMPGKDTLASYVLRRAELNHRKLEEGQIPWSIRQTAVYHRLDRQSGTLPLFSFPSNEQRSSFVLISPSKRVDERVGQLLKQAQSDRRARTPGVWHSLLVSDSIKGWQGYIAWLEEDVKARSDQITFAPVGYPKGDGFRFSVEDRQALKVVEDSIIDLQIILSTLMENILGIRSYCRRCCGIYCGKESGNDCGCKSVADEFDQYASEVSLFLTRASILRSRVISIQNLVLRLIPRLSDLLRYEDQRALKDLTLQSQEEACTMRSLTEKTTEDAAAVKVLTIIGVIFLPTTFVANIFSTEFVRTDDNGHVVASANSWLLAAIALPLTFLTVVTWWLCVRYHHISALQRSLRYFFARLWGWIKWMRWWNKTRVPDIENRECQTKTGTTVSMRTLSRKSTAPEAK</sequence>
<proteinExistence type="predicted"/>
<evidence type="ECO:0000259" key="2">
    <source>
        <dbReference type="Pfam" id="PF26616"/>
    </source>
</evidence>
<dbReference type="AlphaFoldDB" id="A0A6A6AV67"/>